<dbReference type="EMBL" id="MPUH01000715">
    <property type="protein sequence ID" value="OMJ75012.1"/>
    <property type="molecule type" value="Genomic_DNA"/>
</dbReference>
<organism evidence="1 2">
    <name type="scientific">Stentor coeruleus</name>
    <dbReference type="NCBI Taxonomy" id="5963"/>
    <lineage>
        <taxon>Eukaryota</taxon>
        <taxon>Sar</taxon>
        <taxon>Alveolata</taxon>
        <taxon>Ciliophora</taxon>
        <taxon>Postciliodesmatophora</taxon>
        <taxon>Heterotrichea</taxon>
        <taxon>Heterotrichida</taxon>
        <taxon>Stentoridae</taxon>
        <taxon>Stentor</taxon>
    </lineage>
</organism>
<reference evidence="1 2" key="1">
    <citation type="submission" date="2016-11" db="EMBL/GenBank/DDBJ databases">
        <title>The macronuclear genome of Stentor coeruleus: a giant cell with tiny introns.</title>
        <authorList>
            <person name="Slabodnick M."/>
            <person name="Ruby J.G."/>
            <person name="Reiff S.B."/>
            <person name="Swart E.C."/>
            <person name="Gosai S."/>
            <person name="Prabakaran S."/>
            <person name="Witkowska E."/>
            <person name="Larue G.E."/>
            <person name="Fisher S."/>
            <person name="Freeman R.M."/>
            <person name="Gunawardena J."/>
            <person name="Chu W."/>
            <person name="Stover N.A."/>
            <person name="Gregory B.D."/>
            <person name="Nowacki M."/>
            <person name="Derisi J."/>
            <person name="Roy S.W."/>
            <person name="Marshall W.F."/>
            <person name="Sood P."/>
        </authorList>
    </citation>
    <scope>NUCLEOTIDE SEQUENCE [LARGE SCALE GENOMIC DNA]</scope>
    <source>
        <strain evidence="1">WM001</strain>
    </source>
</reference>
<gene>
    <name evidence="1" type="ORF">SteCoe_25930</name>
</gene>
<name>A0A1R2BE25_9CILI</name>
<accession>A0A1R2BE25</accession>
<dbReference type="Proteomes" id="UP000187209">
    <property type="component" value="Unassembled WGS sequence"/>
</dbReference>
<dbReference type="InterPro" id="IPR016024">
    <property type="entry name" value="ARM-type_fold"/>
</dbReference>
<keyword evidence="2" id="KW-1185">Reference proteome</keyword>
<comment type="caution">
    <text evidence="1">The sequence shown here is derived from an EMBL/GenBank/DDBJ whole genome shotgun (WGS) entry which is preliminary data.</text>
</comment>
<proteinExistence type="predicted"/>
<dbReference type="InterPro" id="IPR011989">
    <property type="entry name" value="ARM-like"/>
</dbReference>
<evidence type="ECO:0008006" key="3">
    <source>
        <dbReference type="Google" id="ProtNLM"/>
    </source>
</evidence>
<dbReference type="Gene3D" id="1.25.10.10">
    <property type="entry name" value="Leucine-rich Repeat Variant"/>
    <property type="match status" value="1"/>
</dbReference>
<dbReference type="SUPFAM" id="SSF48371">
    <property type="entry name" value="ARM repeat"/>
    <property type="match status" value="1"/>
</dbReference>
<sequence>MGCCQNRSELFTAETKSLRKPSFDYQTEDSSHEFRSMMDTTMIDYLKMCREKRNWEVICTLISNQQSVFDIKPVPSWTFRPKTIGCLALQYLARACKRFPQETNPFLAEILPALVDIIQEGKQDKVEQVMILFSHLTISEERNIRKNLVELLFFNQVLPMFLEEKFEFRQICAVTCARIYKNCTERQRKFIDADGITNLMQVISMGPLRGRFFSELIQCVIDLILDENKEPNLEHVGFVITYIDLNVVNNVDISMMSDAVRDKFFNLISLLQSYKANNTTN</sequence>
<dbReference type="OrthoDB" id="325886at2759"/>
<evidence type="ECO:0000313" key="2">
    <source>
        <dbReference type="Proteomes" id="UP000187209"/>
    </source>
</evidence>
<protein>
    <recommendedName>
        <fullName evidence="3">TOG domain-containing protein</fullName>
    </recommendedName>
</protein>
<evidence type="ECO:0000313" key="1">
    <source>
        <dbReference type="EMBL" id="OMJ75012.1"/>
    </source>
</evidence>
<dbReference type="AlphaFoldDB" id="A0A1R2BE25"/>